<dbReference type="AlphaFoldDB" id="A0A6G8QED7"/>
<name>A0A6G8QED7_9ACTN</name>
<keyword evidence="1" id="KW-0812">Transmembrane</keyword>
<evidence type="ECO:0000313" key="3">
    <source>
        <dbReference type="Proteomes" id="UP000501452"/>
    </source>
</evidence>
<dbReference type="EMBL" id="CP045119">
    <property type="protein sequence ID" value="QIN84813.1"/>
    <property type="molecule type" value="Genomic_DNA"/>
</dbReference>
<dbReference type="Proteomes" id="UP000501452">
    <property type="component" value="Chromosome"/>
</dbReference>
<keyword evidence="1" id="KW-0472">Membrane</keyword>
<accession>A0A6G8QED7</accession>
<feature type="transmembrane region" description="Helical" evidence="1">
    <location>
        <begin position="65"/>
        <end position="83"/>
    </location>
</feature>
<dbReference type="RefSeq" id="WP_166179373.1">
    <property type="nucleotide sequence ID" value="NZ_CP045119.1"/>
</dbReference>
<reference evidence="2 3" key="1">
    <citation type="submission" date="2019-10" db="EMBL/GenBank/DDBJ databases">
        <title>Rubrobacter sp nov SCSIO 52090 isolated from a deep-sea sediment in the South China Sea.</title>
        <authorList>
            <person name="Chen R.W."/>
        </authorList>
    </citation>
    <scope>NUCLEOTIDE SEQUENCE [LARGE SCALE GENOMIC DNA]</scope>
    <source>
        <strain evidence="2 3">SCSIO 52909</strain>
    </source>
</reference>
<dbReference type="KEGG" id="rub:GBA63_20805"/>
<evidence type="ECO:0000256" key="1">
    <source>
        <dbReference type="SAM" id="Phobius"/>
    </source>
</evidence>
<organism evidence="2 3">
    <name type="scientific">Rubrobacter tropicus</name>
    <dbReference type="NCBI Taxonomy" id="2653851"/>
    <lineage>
        <taxon>Bacteria</taxon>
        <taxon>Bacillati</taxon>
        <taxon>Actinomycetota</taxon>
        <taxon>Rubrobacteria</taxon>
        <taxon>Rubrobacterales</taxon>
        <taxon>Rubrobacteraceae</taxon>
        <taxon>Rubrobacter</taxon>
    </lineage>
</organism>
<keyword evidence="3" id="KW-1185">Reference proteome</keyword>
<evidence type="ECO:0000313" key="2">
    <source>
        <dbReference type="EMBL" id="QIN84813.1"/>
    </source>
</evidence>
<protein>
    <submittedName>
        <fullName evidence="2">Uncharacterized protein</fullName>
    </submittedName>
</protein>
<proteinExistence type="predicted"/>
<keyword evidence="1" id="KW-1133">Transmembrane helix</keyword>
<sequence length="124" mass="12977">MSNAWGSGSGRFTVVAIAVALLFCHGAFGYAHQSPPADAHGAHVAHAPGGHDSVPDRGVDGMHQGGAYFATLLALFFVTLLLFGGRALALGRLPAPNAGERARRTEVSFRPRGPTLTSLQVFRL</sequence>
<gene>
    <name evidence="2" type="ORF">GBA63_20805</name>
</gene>